<dbReference type="RefSeq" id="WP_146064179.1">
    <property type="nucleotide sequence ID" value="NZ_FNVD01000003.1"/>
</dbReference>
<dbReference type="OrthoDB" id="7862860at2"/>
<organism evidence="2 3">
    <name type="scientific">Jhaorihella thermophila</name>
    <dbReference type="NCBI Taxonomy" id="488547"/>
    <lineage>
        <taxon>Bacteria</taxon>
        <taxon>Pseudomonadati</taxon>
        <taxon>Pseudomonadota</taxon>
        <taxon>Alphaproteobacteria</taxon>
        <taxon>Rhodobacterales</taxon>
        <taxon>Paracoccaceae</taxon>
        <taxon>Jhaorihella</taxon>
    </lineage>
</organism>
<feature type="coiled-coil region" evidence="1">
    <location>
        <begin position="2"/>
        <end position="51"/>
    </location>
</feature>
<dbReference type="GO" id="GO:0044780">
    <property type="term" value="P:bacterial-type flagellum assembly"/>
    <property type="evidence" value="ECO:0007669"/>
    <property type="project" value="InterPro"/>
</dbReference>
<dbReference type="EMBL" id="FNVD01000003">
    <property type="protein sequence ID" value="SEF69975.1"/>
    <property type="molecule type" value="Genomic_DNA"/>
</dbReference>
<evidence type="ECO:0000256" key="1">
    <source>
        <dbReference type="SAM" id="Coils"/>
    </source>
</evidence>
<sequence length="118" mass="13774">MANKTEATLERVNRLLDAERKALIEGRLDQLAELAERKSELVLDLEQLGDLNQQDLQEMRRKAHRNERLIQSALEGIRSVTARLETLRRVREGLETYDRSGNKTRITSFRDARMEKRA</sequence>
<protein>
    <recommendedName>
        <fullName evidence="4">FlgN protein</fullName>
    </recommendedName>
</protein>
<keyword evidence="3" id="KW-1185">Reference proteome</keyword>
<dbReference type="InterPro" id="IPR036679">
    <property type="entry name" value="FlgN-like_sf"/>
</dbReference>
<dbReference type="Proteomes" id="UP000236742">
    <property type="component" value="Unassembled WGS sequence"/>
</dbReference>
<gene>
    <name evidence="2" type="ORF">SAMN05421751_103207</name>
</gene>
<evidence type="ECO:0000313" key="2">
    <source>
        <dbReference type="EMBL" id="SEF69975.1"/>
    </source>
</evidence>
<proteinExistence type="predicted"/>
<reference evidence="2 3" key="1">
    <citation type="submission" date="2016-10" db="EMBL/GenBank/DDBJ databases">
        <authorList>
            <person name="de Groot N.N."/>
        </authorList>
    </citation>
    <scope>NUCLEOTIDE SEQUENCE [LARGE SCALE GENOMIC DNA]</scope>
    <source>
        <strain evidence="2 3">DSM 23413</strain>
    </source>
</reference>
<dbReference type="SUPFAM" id="SSF140566">
    <property type="entry name" value="FlgN-like"/>
    <property type="match status" value="1"/>
</dbReference>
<dbReference type="Gene3D" id="1.20.58.300">
    <property type="entry name" value="FlgN-like"/>
    <property type="match status" value="1"/>
</dbReference>
<dbReference type="AlphaFoldDB" id="A0A1H5U4F0"/>
<name>A0A1H5U4F0_9RHOB</name>
<evidence type="ECO:0008006" key="4">
    <source>
        <dbReference type="Google" id="ProtNLM"/>
    </source>
</evidence>
<accession>A0A1H5U4F0</accession>
<keyword evidence="1" id="KW-0175">Coiled coil</keyword>
<evidence type="ECO:0000313" key="3">
    <source>
        <dbReference type="Proteomes" id="UP000236742"/>
    </source>
</evidence>